<dbReference type="Gene3D" id="3.60.15.10">
    <property type="entry name" value="Ribonuclease Z/Hydroxyacylglutathione hydrolase-like"/>
    <property type="match status" value="1"/>
</dbReference>
<proteinExistence type="predicted"/>
<dbReference type="PANTHER" id="PTHR23131:SF0">
    <property type="entry name" value="ENDORIBONUCLEASE LACTB2"/>
    <property type="match status" value="1"/>
</dbReference>
<dbReference type="OrthoDB" id="9761531at2"/>
<dbReference type="PANTHER" id="PTHR23131">
    <property type="entry name" value="ENDORIBONUCLEASE LACTB2"/>
    <property type="match status" value="1"/>
</dbReference>
<gene>
    <name evidence="2" type="ORF">2067</name>
</gene>
<dbReference type="EMBL" id="CGIH01000032">
    <property type="protein sequence ID" value="CFX86514.1"/>
    <property type="molecule type" value="Genomic_DNA"/>
</dbReference>
<keyword evidence="3" id="KW-1185">Reference proteome</keyword>
<dbReference type="InterPro" id="IPR001279">
    <property type="entry name" value="Metallo-B-lactamas"/>
</dbReference>
<accession>A0A0E4GBB4</accession>
<evidence type="ECO:0000313" key="3">
    <source>
        <dbReference type="Proteomes" id="UP000045545"/>
    </source>
</evidence>
<sequence>MLKHIVGNIWLVAPRVPKYPYGNCLYIDDEIPAVIDMGAGGNAFAAVPQDRIRLGLISHFHFDHLHGTGFFPHAELKAGFEERLTYTDQDEYIRFHGYHLWDELMPGNPRKLYGKVVALPEDVPIQPGFRVIPLTTFTDMEMNTLGKTTVQAIHLPGHTAGHYGFYFAKENLLFSGDIDLVKTGPWYNSNSGNVGDLIASVNRIKEINPRILVPSHRRMQTEAIPDQLATYVQVVLDREAKIYELLKEPRTISQLAEYRLAFPDRQNDYEAFWEKMTVRNHLRHLMESGAVAEIETGVYRQI</sequence>
<dbReference type="Proteomes" id="UP000045545">
    <property type="component" value="Unassembled WGS sequence"/>
</dbReference>
<dbReference type="AlphaFoldDB" id="A0A0E4GBB4"/>
<name>A0A0E4GBB4_9FIRM</name>
<dbReference type="SMART" id="SM00849">
    <property type="entry name" value="Lactamase_B"/>
    <property type="match status" value="1"/>
</dbReference>
<dbReference type="SUPFAM" id="SSF56281">
    <property type="entry name" value="Metallo-hydrolase/oxidoreductase"/>
    <property type="match status" value="1"/>
</dbReference>
<dbReference type="STRING" id="690567.2067"/>
<evidence type="ECO:0000259" key="1">
    <source>
        <dbReference type="SMART" id="SM00849"/>
    </source>
</evidence>
<organism evidence="2 3">
    <name type="scientific">Syntrophomonas zehnderi OL-4</name>
    <dbReference type="NCBI Taxonomy" id="690567"/>
    <lineage>
        <taxon>Bacteria</taxon>
        <taxon>Bacillati</taxon>
        <taxon>Bacillota</taxon>
        <taxon>Clostridia</taxon>
        <taxon>Eubacteriales</taxon>
        <taxon>Syntrophomonadaceae</taxon>
        <taxon>Syntrophomonas</taxon>
    </lineage>
</organism>
<dbReference type="Pfam" id="PF00753">
    <property type="entry name" value="Lactamase_B"/>
    <property type="match status" value="1"/>
</dbReference>
<dbReference type="InterPro" id="IPR050662">
    <property type="entry name" value="Sec-metab_biosynth-thioest"/>
</dbReference>
<reference evidence="2 3" key="1">
    <citation type="submission" date="2015-03" db="EMBL/GenBank/DDBJ databases">
        <authorList>
            <person name="Murphy D."/>
        </authorList>
    </citation>
    <scope>NUCLEOTIDE SEQUENCE [LARGE SCALE GENOMIC DNA]</scope>
    <source>
        <strain evidence="2 3">OL-4</strain>
    </source>
</reference>
<feature type="domain" description="Metallo-beta-lactamase" evidence="1">
    <location>
        <begin position="21"/>
        <end position="216"/>
    </location>
</feature>
<dbReference type="RefSeq" id="WP_046498509.1">
    <property type="nucleotide sequence ID" value="NZ_CGIH01000032.1"/>
</dbReference>
<protein>
    <submittedName>
        <fullName evidence="2">Beta-lactamase-like</fullName>
    </submittedName>
</protein>
<evidence type="ECO:0000313" key="2">
    <source>
        <dbReference type="EMBL" id="CFX86514.1"/>
    </source>
</evidence>
<dbReference type="InterPro" id="IPR036866">
    <property type="entry name" value="RibonucZ/Hydroxyglut_hydro"/>
</dbReference>
<dbReference type="CDD" id="cd06262">
    <property type="entry name" value="metallo-hydrolase-like_MBL-fold"/>
    <property type="match status" value="1"/>
</dbReference>